<accession>A0ABQ2LK16</accession>
<organism evidence="2 3">
    <name type="scientific">Streptomyces lasiicapitis</name>
    <dbReference type="NCBI Taxonomy" id="1923961"/>
    <lineage>
        <taxon>Bacteria</taxon>
        <taxon>Bacillati</taxon>
        <taxon>Actinomycetota</taxon>
        <taxon>Actinomycetes</taxon>
        <taxon>Kitasatosporales</taxon>
        <taxon>Streptomycetaceae</taxon>
        <taxon>Streptomyces</taxon>
    </lineage>
</organism>
<gene>
    <name evidence="2" type="ORF">GCM10012286_06180</name>
</gene>
<evidence type="ECO:0000313" key="3">
    <source>
        <dbReference type="Proteomes" id="UP000656881"/>
    </source>
</evidence>
<dbReference type="Pfam" id="PF14023">
    <property type="entry name" value="Bestrophin-like"/>
    <property type="match status" value="1"/>
</dbReference>
<dbReference type="EMBL" id="BMNG01000001">
    <property type="protein sequence ID" value="GGO35465.1"/>
    <property type="molecule type" value="Genomic_DNA"/>
</dbReference>
<proteinExistence type="predicted"/>
<reference evidence="3" key="1">
    <citation type="journal article" date="2019" name="Int. J. Syst. Evol. Microbiol.">
        <title>The Global Catalogue of Microorganisms (GCM) 10K type strain sequencing project: providing services to taxonomists for standard genome sequencing and annotation.</title>
        <authorList>
            <consortium name="The Broad Institute Genomics Platform"/>
            <consortium name="The Broad Institute Genome Sequencing Center for Infectious Disease"/>
            <person name="Wu L."/>
            <person name="Ma J."/>
        </authorList>
    </citation>
    <scope>NUCLEOTIDE SEQUENCE [LARGE SCALE GENOMIC DNA]</scope>
    <source>
        <strain evidence="3">CGMCC 4.7349</strain>
    </source>
</reference>
<feature type="transmembrane region" description="Helical" evidence="1">
    <location>
        <begin position="42"/>
        <end position="62"/>
    </location>
</feature>
<dbReference type="Proteomes" id="UP000656881">
    <property type="component" value="Unassembled WGS sequence"/>
</dbReference>
<feature type="transmembrane region" description="Helical" evidence="1">
    <location>
        <begin position="175"/>
        <end position="198"/>
    </location>
</feature>
<dbReference type="RefSeq" id="WP_189172676.1">
    <property type="nucleotide sequence ID" value="NZ_BMNG01000001.1"/>
</dbReference>
<keyword evidence="1" id="KW-0472">Membrane</keyword>
<comment type="caution">
    <text evidence="2">The sequence shown here is derived from an EMBL/GenBank/DDBJ whole genome shotgun (WGS) entry which is preliminary data.</text>
</comment>
<evidence type="ECO:0000256" key="1">
    <source>
        <dbReference type="SAM" id="Phobius"/>
    </source>
</evidence>
<keyword evidence="3" id="KW-1185">Reference proteome</keyword>
<dbReference type="InterPro" id="IPR025333">
    <property type="entry name" value="DUF4239"/>
</dbReference>
<sequence length="246" mass="26546">MLETLAIVLGVSLLAAACVAVRHRFWPPAPDAEPREDVAEYIAMMVGVLYALVLGLALVSVWDTRSGAEGHVQTEASATHQVRLLADGLPKPHADGVRSGIEAYARHVVSVEFPAMTAREPLGQRGWDLLGTVRVASRLPADATPSQQATSQEILAQLGTLDDARRGREGDADSGLSLVLWVGLILGGILTLAFMFMFGVERSFTHVVMVMGLAALITFMVLLIHQLDQPFRGMLAVDTAPFSRYF</sequence>
<name>A0ABQ2LK16_9ACTN</name>
<protein>
    <submittedName>
        <fullName evidence="2">Membrane protein</fullName>
    </submittedName>
</protein>
<keyword evidence="1" id="KW-0812">Transmembrane</keyword>
<keyword evidence="1" id="KW-1133">Transmembrane helix</keyword>
<feature type="transmembrane region" description="Helical" evidence="1">
    <location>
        <begin position="204"/>
        <end position="224"/>
    </location>
</feature>
<evidence type="ECO:0000313" key="2">
    <source>
        <dbReference type="EMBL" id="GGO35465.1"/>
    </source>
</evidence>